<sequence length="67" mass="7561">MKILKMLVIVIFILQLGYLVKTPAEELTFAWDPVPDTNIAGYRIFQAERQGNVSSTWVMVGETTNTT</sequence>
<comment type="caution">
    <text evidence="1">The sequence shown here is derived from an EMBL/GenBank/DDBJ whole genome shotgun (WGS) entry which is preliminary data.</text>
</comment>
<protein>
    <submittedName>
        <fullName evidence="1">Uncharacterized protein</fullName>
    </submittedName>
</protein>
<reference evidence="1" key="1">
    <citation type="journal article" date="2015" name="Nature">
        <title>Complex archaea that bridge the gap between prokaryotes and eukaryotes.</title>
        <authorList>
            <person name="Spang A."/>
            <person name="Saw J.H."/>
            <person name="Jorgensen S.L."/>
            <person name="Zaremba-Niedzwiedzka K."/>
            <person name="Martijn J."/>
            <person name="Lind A.E."/>
            <person name="van Eijk R."/>
            <person name="Schleper C."/>
            <person name="Guy L."/>
            <person name="Ettema T.J."/>
        </authorList>
    </citation>
    <scope>NUCLEOTIDE SEQUENCE</scope>
</reference>
<name>A0A0F9F4S9_9ZZZZ</name>
<feature type="non-terminal residue" evidence="1">
    <location>
        <position position="67"/>
    </location>
</feature>
<dbReference type="AlphaFoldDB" id="A0A0F9F4S9"/>
<accession>A0A0F9F4S9</accession>
<gene>
    <name evidence="1" type="ORF">LCGC14_2074420</name>
</gene>
<organism evidence="1">
    <name type="scientific">marine sediment metagenome</name>
    <dbReference type="NCBI Taxonomy" id="412755"/>
    <lineage>
        <taxon>unclassified sequences</taxon>
        <taxon>metagenomes</taxon>
        <taxon>ecological metagenomes</taxon>
    </lineage>
</organism>
<evidence type="ECO:0000313" key="1">
    <source>
        <dbReference type="EMBL" id="KKL73491.1"/>
    </source>
</evidence>
<dbReference type="EMBL" id="LAZR01024943">
    <property type="protein sequence ID" value="KKL73491.1"/>
    <property type="molecule type" value="Genomic_DNA"/>
</dbReference>
<proteinExistence type="predicted"/>